<dbReference type="CDD" id="cd09009">
    <property type="entry name" value="PNP-EcPNPII_like"/>
    <property type="match status" value="1"/>
</dbReference>
<dbReference type="UniPathway" id="UPA00606"/>
<evidence type="ECO:0000256" key="5">
    <source>
        <dbReference type="ARBA" id="ARBA00022679"/>
    </source>
</evidence>
<evidence type="ECO:0000313" key="10">
    <source>
        <dbReference type="EMBL" id="GBD09399.1"/>
    </source>
</evidence>
<dbReference type="PANTHER" id="PTHR11904:SF9">
    <property type="entry name" value="PURINE NUCLEOSIDE PHOSPHORYLASE-RELATED"/>
    <property type="match status" value="1"/>
</dbReference>
<dbReference type="EMBL" id="BEHY01000040">
    <property type="protein sequence ID" value="GBD09399.1"/>
    <property type="molecule type" value="Genomic_DNA"/>
</dbReference>
<dbReference type="NCBIfam" id="TIGR01697">
    <property type="entry name" value="PNPH-PUNA-XAPA"/>
    <property type="match status" value="1"/>
</dbReference>
<dbReference type="NCBIfam" id="TIGR01700">
    <property type="entry name" value="PNPH"/>
    <property type="match status" value="1"/>
</dbReference>
<dbReference type="InterPro" id="IPR035994">
    <property type="entry name" value="Nucleoside_phosphorylase_sf"/>
</dbReference>
<dbReference type="PANTHER" id="PTHR11904">
    <property type="entry name" value="METHYLTHIOADENOSINE/PURINE NUCLEOSIDE PHOSPHORYLASE"/>
    <property type="match status" value="1"/>
</dbReference>
<dbReference type="Pfam" id="PF01048">
    <property type="entry name" value="PNP_UDP_1"/>
    <property type="match status" value="1"/>
</dbReference>
<dbReference type="InterPro" id="IPR011270">
    <property type="entry name" value="Pur_Nuc_Pase_Ino/Guo-sp"/>
</dbReference>
<dbReference type="GO" id="GO:0005737">
    <property type="term" value="C:cytoplasm"/>
    <property type="evidence" value="ECO:0007669"/>
    <property type="project" value="TreeGrafter"/>
</dbReference>
<dbReference type="SUPFAM" id="SSF53167">
    <property type="entry name" value="Purine and uridine phosphorylases"/>
    <property type="match status" value="1"/>
</dbReference>
<dbReference type="InterPro" id="IPR011268">
    <property type="entry name" value="Purine_phosphorylase"/>
</dbReference>
<evidence type="ECO:0000259" key="9">
    <source>
        <dbReference type="Pfam" id="PF01048"/>
    </source>
</evidence>
<dbReference type="Proteomes" id="UP000236642">
    <property type="component" value="Unassembled WGS sequence"/>
</dbReference>
<evidence type="ECO:0000256" key="8">
    <source>
        <dbReference type="PIRSR" id="PIRSR000477-2"/>
    </source>
</evidence>
<keyword evidence="4 7" id="KW-0328">Glycosyltransferase</keyword>
<feature type="binding site" evidence="8">
    <location>
        <position position="201"/>
    </location>
    <ligand>
        <name>a purine D-ribonucleoside</name>
        <dbReference type="ChEBI" id="CHEBI:142355"/>
    </ligand>
</feature>
<feature type="domain" description="Nucleoside phosphorylase" evidence="9">
    <location>
        <begin position="28"/>
        <end position="278"/>
    </location>
</feature>
<protein>
    <recommendedName>
        <fullName evidence="7">Purine nucleoside phosphorylase</fullName>
        <ecNumber evidence="7">2.4.2.1</ecNumber>
    </recommendedName>
    <alternativeName>
        <fullName evidence="7">Inosine-guanosine phosphorylase</fullName>
    </alternativeName>
</protein>
<evidence type="ECO:0000313" key="11">
    <source>
        <dbReference type="Proteomes" id="UP000236642"/>
    </source>
</evidence>
<dbReference type="AlphaFoldDB" id="A0A2H5Y7J9"/>
<evidence type="ECO:0000256" key="3">
    <source>
        <dbReference type="ARBA" id="ARBA00006751"/>
    </source>
</evidence>
<comment type="function">
    <text evidence="1">The purine nucleoside phosphorylases catalyze the phosphorolytic breakdown of the N-glycosidic bond in the beta-(deoxy)ribonucleoside molecules, with the formation of the corresponding free purine bases and pentose-1-phosphate. Cleaves guanosine, inosine, 2'-deoxyguanosine and 2'-deoxyinosine.</text>
</comment>
<feature type="binding site" evidence="8">
    <location>
        <begin position="86"/>
        <end position="88"/>
    </location>
    <ligand>
        <name>phosphate</name>
        <dbReference type="ChEBI" id="CHEBI:43474"/>
    </ligand>
</feature>
<comment type="catalytic activity">
    <reaction evidence="6">
        <text>a purine 2'-deoxy-D-ribonucleoside + phosphate = a purine nucleobase + 2-deoxy-alpha-D-ribose 1-phosphate</text>
        <dbReference type="Rhea" id="RHEA:36431"/>
        <dbReference type="ChEBI" id="CHEBI:26386"/>
        <dbReference type="ChEBI" id="CHEBI:43474"/>
        <dbReference type="ChEBI" id="CHEBI:57259"/>
        <dbReference type="ChEBI" id="CHEBI:142361"/>
        <dbReference type="EC" id="2.4.2.1"/>
    </reaction>
</comment>
<name>A0A2H5Y7J9_9CHLR</name>
<feature type="binding site" evidence="8">
    <location>
        <position position="243"/>
    </location>
    <ligand>
        <name>a purine D-ribonucleoside</name>
        <dbReference type="ChEBI" id="CHEBI:142355"/>
    </ligand>
</feature>
<organism evidence="10 11">
    <name type="scientific">Candidatus Thermoflexus japonica</name>
    <dbReference type="NCBI Taxonomy" id="2035417"/>
    <lineage>
        <taxon>Bacteria</taxon>
        <taxon>Bacillati</taxon>
        <taxon>Chloroflexota</taxon>
        <taxon>Thermoflexia</taxon>
        <taxon>Thermoflexales</taxon>
        <taxon>Thermoflexaceae</taxon>
        <taxon>Thermoflexus</taxon>
    </lineage>
</organism>
<dbReference type="GO" id="GO:0004731">
    <property type="term" value="F:purine-nucleoside phosphorylase activity"/>
    <property type="evidence" value="ECO:0007669"/>
    <property type="project" value="UniProtKB-EC"/>
</dbReference>
<feature type="binding site" evidence="8">
    <location>
        <position position="66"/>
    </location>
    <ligand>
        <name>phosphate</name>
        <dbReference type="ChEBI" id="CHEBI:43474"/>
    </ligand>
</feature>
<dbReference type="EC" id="2.4.2.1" evidence="7"/>
<comment type="similarity">
    <text evidence="3 7">Belongs to the PNP/MTAP phosphorylase family.</text>
</comment>
<feature type="binding site" evidence="8">
    <location>
        <position position="220"/>
    </location>
    <ligand>
        <name>phosphate</name>
        <dbReference type="ChEBI" id="CHEBI:43474"/>
    </ligand>
</feature>
<dbReference type="NCBIfam" id="NF006054">
    <property type="entry name" value="PRK08202.1"/>
    <property type="match status" value="1"/>
</dbReference>
<accession>A0A2H5Y7J9</accession>
<evidence type="ECO:0000256" key="4">
    <source>
        <dbReference type="ARBA" id="ARBA00022676"/>
    </source>
</evidence>
<comment type="caution">
    <text evidence="10">The sequence shown here is derived from an EMBL/GenBank/DDBJ whole genome shotgun (WGS) entry which is preliminary data.</text>
</comment>
<dbReference type="InterPro" id="IPR000845">
    <property type="entry name" value="Nucleoside_phosphorylase_d"/>
</dbReference>
<evidence type="ECO:0000256" key="6">
    <source>
        <dbReference type="ARBA" id="ARBA00048556"/>
    </source>
</evidence>
<feature type="binding site" evidence="8">
    <location>
        <position position="35"/>
    </location>
    <ligand>
        <name>phosphate</name>
        <dbReference type="ChEBI" id="CHEBI:43474"/>
    </ligand>
</feature>
<comment type="pathway">
    <text evidence="2 7">Purine metabolism; purine nucleoside salvage.</text>
</comment>
<evidence type="ECO:0000256" key="7">
    <source>
        <dbReference type="PIRNR" id="PIRNR000477"/>
    </source>
</evidence>
<reference evidence="11" key="1">
    <citation type="submission" date="2017-09" db="EMBL/GenBank/DDBJ databases">
        <title>Metaegenomics of thermophilic ammonia-oxidizing enrichment culture.</title>
        <authorList>
            <person name="Kato S."/>
            <person name="Suzuki K."/>
        </authorList>
    </citation>
    <scope>NUCLEOTIDE SEQUENCE [LARGE SCALE GENOMIC DNA]</scope>
</reference>
<gene>
    <name evidence="10" type="primary">punA</name>
    <name evidence="10" type="ORF">HRbin22_01653</name>
</gene>
<dbReference type="Gene3D" id="3.40.50.1580">
    <property type="entry name" value="Nucleoside phosphorylase domain"/>
    <property type="match status" value="1"/>
</dbReference>
<proteinExistence type="inferred from homology"/>
<evidence type="ECO:0000256" key="2">
    <source>
        <dbReference type="ARBA" id="ARBA00005058"/>
    </source>
</evidence>
<dbReference type="GO" id="GO:0009116">
    <property type="term" value="P:nucleoside metabolic process"/>
    <property type="evidence" value="ECO:0007669"/>
    <property type="project" value="InterPro"/>
</dbReference>
<dbReference type="PIRSF" id="PIRSF000477">
    <property type="entry name" value="PurNPase"/>
    <property type="match status" value="1"/>
</dbReference>
<feature type="binding site" evidence="8">
    <location>
        <position position="118"/>
    </location>
    <ligand>
        <name>phosphate</name>
        <dbReference type="ChEBI" id="CHEBI:43474"/>
    </ligand>
</feature>
<keyword evidence="5 7" id="KW-0808">Transferase</keyword>
<sequence length="280" mass="30052">MHVHEAIPRSEYEAAAAWIRERIPFSPRIGLVLGSGLASLADAVEGSIALAFPEIPGFPAATVEGHPGRVIVGQLEGHPVMVLQGRVHFYEGYSVQRITFPIRVMQLLGIRILILTNAAGGLNPAFRPGDVMILRDHIGLFGMAGANPLRGPNEADWGPRFPDLSRAYDPELRALAREVAEAEGIPIHEGVYAMLGGPSFETPAEVRFLRLIGADAVGMSTVPEVIVACHGGMRVLALSGISNVLNPDAFEPPSHEEVLQAGQVLVPRLTAIIRGVLRRI</sequence>
<evidence type="ECO:0000256" key="1">
    <source>
        <dbReference type="ARBA" id="ARBA00002678"/>
    </source>
</evidence>